<evidence type="ECO:0008006" key="4">
    <source>
        <dbReference type="Google" id="ProtNLM"/>
    </source>
</evidence>
<proteinExistence type="predicted"/>
<dbReference type="PANTHER" id="PTHR28027">
    <property type="entry name" value="TRANSCRIPTIONAL REGULATOR MIT1"/>
    <property type="match status" value="1"/>
</dbReference>
<evidence type="ECO:0000313" key="3">
    <source>
        <dbReference type="Proteomes" id="UP000095038"/>
    </source>
</evidence>
<gene>
    <name evidence="2" type="ORF">ASCRUDRAFT_93798</name>
</gene>
<feature type="compositionally biased region" description="Pro residues" evidence="1">
    <location>
        <begin position="503"/>
        <end position="515"/>
    </location>
</feature>
<evidence type="ECO:0000256" key="1">
    <source>
        <dbReference type="SAM" id="MobiDB-lite"/>
    </source>
</evidence>
<dbReference type="InterPro" id="IPR018608">
    <property type="entry name" value="Gti1/Pac2"/>
</dbReference>
<feature type="compositionally biased region" description="Basic and acidic residues" evidence="1">
    <location>
        <begin position="255"/>
        <end position="265"/>
    </location>
</feature>
<feature type="compositionally biased region" description="Pro residues" evidence="1">
    <location>
        <begin position="548"/>
        <end position="559"/>
    </location>
</feature>
<reference evidence="3" key="1">
    <citation type="submission" date="2016-05" db="EMBL/GenBank/DDBJ databases">
        <title>Comparative genomics of biotechnologically important yeasts.</title>
        <authorList>
            <consortium name="DOE Joint Genome Institute"/>
            <person name="Riley R."/>
            <person name="Haridas S."/>
            <person name="Wolfe K.H."/>
            <person name="Lopes M.R."/>
            <person name="Hittinger C.T."/>
            <person name="Goker M."/>
            <person name="Salamov A."/>
            <person name="Wisecaver J."/>
            <person name="Long T.M."/>
            <person name="Aerts A.L."/>
            <person name="Barry K."/>
            <person name="Choi C."/>
            <person name="Clum A."/>
            <person name="Coughlan A.Y."/>
            <person name="Deshpande S."/>
            <person name="Douglass A.P."/>
            <person name="Hanson S.J."/>
            <person name="Klenk H.-P."/>
            <person name="Labutti K."/>
            <person name="Lapidus A."/>
            <person name="Lindquist E."/>
            <person name="Lipzen A."/>
            <person name="Meier-Kolthoff J.P."/>
            <person name="Ohm R.A."/>
            <person name="Otillar R.P."/>
            <person name="Pangilinan J."/>
            <person name="Peng Y."/>
            <person name="Rokas A."/>
            <person name="Rosa C.A."/>
            <person name="Scheuner C."/>
            <person name="Sibirny A.A."/>
            <person name="Slot J.C."/>
            <person name="Stielow J.B."/>
            <person name="Sun H."/>
            <person name="Kurtzman C.P."/>
            <person name="Blackwell M."/>
            <person name="Grigoriev I.V."/>
            <person name="Jeffries T.W."/>
        </authorList>
    </citation>
    <scope>NUCLEOTIDE SEQUENCE [LARGE SCALE GENOMIC DNA]</scope>
    <source>
        <strain evidence="3">DSM 1968</strain>
    </source>
</reference>
<dbReference type="GO" id="GO:0003677">
    <property type="term" value="F:DNA binding"/>
    <property type="evidence" value="ECO:0007669"/>
    <property type="project" value="TreeGrafter"/>
</dbReference>
<name>A0A1D2VNX2_9ASCO</name>
<accession>A0A1D2VNX2</accession>
<dbReference type="EMBL" id="KV454475">
    <property type="protein sequence ID" value="ODV63267.1"/>
    <property type="molecule type" value="Genomic_DNA"/>
</dbReference>
<feature type="compositionally biased region" description="Polar residues" evidence="1">
    <location>
        <begin position="488"/>
        <end position="499"/>
    </location>
</feature>
<feature type="compositionally biased region" description="Polar residues" evidence="1">
    <location>
        <begin position="192"/>
        <end position="204"/>
    </location>
</feature>
<feature type="compositionally biased region" description="Low complexity" evidence="1">
    <location>
        <begin position="535"/>
        <end position="547"/>
    </location>
</feature>
<dbReference type="Pfam" id="PF09729">
    <property type="entry name" value="Gti1_Pac2"/>
    <property type="match status" value="1"/>
</dbReference>
<dbReference type="AlphaFoldDB" id="A0A1D2VNX2"/>
<sequence>METYHGMISSTNDAILLMEATRLSILPKITRRLTEHERKSIKSGSIYIWDEEEAGMRRWTDGRSWSASRVSGCFLNYKEMESNLTSKSNPQNNSHSHLSNLNGLHNFNNFNNFNNNNNSAFQSNMPMYSYKIDGLIKQSFSLNTKAGKKLHLIAYLNNNIDINNHNLMIPTKDPKLQSIKIPDDIYPEEYTNPDSDNINDISEFTSDNNNNNTNSNTITDANKNINTNNEGNDNGNDSDNQNQNQRKTESNNNKTHSEVKSELKSENQISTINKNVSSNLSNSSKSSPNNNQPPTITLPSINDQFSSNSPINLINSHNYNQPLPPLHQIKSTVPTLPPLNYNHPYDNFYLPQNYTNNNNNANMTFINNNYPPSIPSPHLNHNFPPHLQPQNIPPPNPRQHDYYNNRNQNYNNTHHYHHPSVPPSAPPYYNQNSQIPPGYNRNYNYNYDYDYYNMQNQRPYDPMYDQYSSYLQNLPPQAQHFYNRGPQYHSSQNFNQINKPSPIIYPPPPPSPSPNYPISSNSRQFTSPLPPANPPHYYQNQNNYDQYPYPPISKPPIPPSKHVRNDFDNQLLGALNKSSFK</sequence>
<keyword evidence="3" id="KW-1185">Reference proteome</keyword>
<protein>
    <recommendedName>
        <fullName evidence="4">cAMP-independent regulatory protein pac2</fullName>
    </recommendedName>
</protein>
<evidence type="ECO:0000313" key="2">
    <source>
        <dbReference type="EMBL" id="ODV63267.1"/>
    </source>
</evidence>
<dbReference type="PANTHER" id="PTHR28027:SF1">
    <property type="entry name" value="CAMP INDEPENDENT REGULATORY PROTEIN (AFU_ORTHOLOGUE AFUA_3G09640)"/>
    <property type="match status" value="1"/>
</dbReference>
<feature type="compositionally biased region" description="Polar residues" evidence="1">
    <location>
        <begin position="292"/>
        <end position="304"/>
    </location>
</feature>
<dbReference type="OrthoDB" id="5572844at2759"/>
<feature type="region of interest" description="Disordered" evidence="1">
    <location>
        <begin position="185"/>
        <end position="304"/>
    </location>
</feature>
<dbReference type="GeneID" id="30968773"/>
<feature type="compositionally biased region" description="Low complexity" evidence="1">
    <location>
        <begin position="273"/>
        <end position="290"/>
    </location>
</feature>
<dbReference type="Proteomes" id="UP000095038">
    <property type="component" value="Unassembled WGS sequence"/>
</dbReference>
<feature type="compositionally biased region" description="Low complexity" evidence="1">
    <location>
        <begin position="404"/>
        <end position="413"/>
    </location>
</feature>
<dbReference type="InParanoid" id="A0A1D2VNX2"/>
<organism evidence="2 3">
    <name type="scientific">Ascoidea rubescens DSM 1968</name>
    <dbReference type="NCBI Taxonomy" id="1344418"/>
    <lineage>
        <taxon>Eukaryota</taxon>
        <taxon>Fungi</taxon>
        <taxon>Dikarya</taxon>
        <taxon>Ascomycota</taxon>
        <taxon>Saccharomycotina</taxon>
        <taxon>Saccharomycetes</taxon>
        <taxon>Ascoideaceae</taxon>
        <taxon>Ascoidea</taxon>
    </lineage>
</organism>
<feature type="region of interest" description="Disordered" evidence="1">
    <location>
        <begin position="477"/>
        <end position="581"/>
    </location>
</feature>
<feature type="compositionally biased region" description="Low complexity" evidence="1">
    <location>
        <begin position="205"/>
        <end position="245"/>
    </location>
</feature>
<dbReference type="RefSeq" id="XP_020049574.1">
    <property type="nucleotide sequence ID" value="XM_020195137.1"/>
</dbReference>
<feature type="region of interest" description="Disordered" evidence="1">
    <location>
        <begin position="391"/>
        <end position="435"/>
    </location>
</feature>